<evidence type="ECO:0000313" key="9">
    <source>
        <dbReference type="EMBL" id="NXV80671.1"/>
    </source>
</evidence>
<sequence length="54" mass="6395">CLECRRSFTWSSDLVVYQQTHTRATPYQCHKGGRCFNRSSSPVTHQRMHTSKMY</sequence>
<evidence type="ECO:0000256" key="4">
    <source>
        <dbReference type="ARBA" id="ARBA00022771"/>
    </source>
</evidence>
<keyword evidence="2" id="KW-0479">Metal-binding</keyword>
<dbReference type="GO" id="GO:0000978">
    <property type="term" value="F:RNA polymerase II cis-regulatory region sequence-specific DNA binding"/>
    <property type="evidence" value="ECO:0007669"/>
    <property type="project" value="TreeGrafter"/>
</dbReference>
<feature type="non-terminal residue" evidence="9">
    <location>
        <position position="1"/>
    </location>
</feature>
<feature type="domain" description="C2H2-type" evidence="8">
    <location>
        <begin position="1"/>
        <end position="26"/>
    </location>
</feature>
<keyword evidence="3" id="KW-0677">Repeat</keyword>
<dbReference type="Gene3D" id="3.30.160.60">
    <property type="entry name" value="Classic Zinc Finger"/>
    <property type="match status" value="2"/>
</dbReference>
<dbReference type="OrthoDB" id="654211at2759"/>
<gene>
    <name evidence="9" type="primary">Znf180_1</name>
    <name evidence="9" type="ORF">ATLROG_R08501</name>
</gene>
<evidence type="ECO:0000259" key="8">
    <source>
        <dbReference type="PROSITE" id="PS50157"/>
    </source>
</evidence>
<dbReference type="EMBL" id="VZUJ01107328">
    <property type="protein sequence ID" value="NXV80671.1"/>
    <property type="molecule type" value="Genomic_DNA"/>
</dbReference>
<dbReference type="Proteomes" id="UP000518911">
    <property type="component" value="Unassembled WGS sequence"/>
</dbReference>
<comment type="caution">
    <text evidence="9">The sequence shown here is derived from an EMBL/GenBank/DDBJ whole genome shotgun (WGS) entry which is preliminary data.</text>
</comment>
<dbReference type="PROSITE" id="PS50157">
    <property type="entry name" value="ZINC_FINGER_C2H2_2"/>
    <property type="match status" value="2"/>
</dbReference>
<dbReference type="GO" id="GO:0005634">
    <property type="term" value="C:nucleus"/>
    <property type="evidence" value="ECO:0007669"/>
    <property type="project" value="UniProtKB-SubCell"/>
</dbReference>
<dbReference type="GO" id="GO:0000981">
    <property type="term" value="F:DNA-binding transcription factor activity, RNA polymerase II-specific"/>
    <property type="evidence" value="ECO:0007669"/>
    <property type="project" value="TreeGrafter"/>
</dbReference>
<feature type="non-terminal residue" evidence="9">
    <location>
        <position position="54"/>
    </location>
</feature>
<reference evidence="9 10" key="1">
    <citation type="submission" date="2019-09" db="EMBL/GenBank/DDBJ databases">
        <title>Bird 10,000 Genomes (B10K) Project - Family phase.</title>
        <authorList>
            <person name="Zhang G."/>
        </authorList>
    </citation>
    <scope>NUCLEOTIDE SEQUENCE [LARGE SCALE GENOMIC DNA]</scope>
    <source>
        <strain evidence="9">OUT-0055</strain>
        <tissue evidence="9">Blood</tissue>
    </source>
</reference>
<dbReference type="GO" id="GO:0008270">
    <property type="term" value="F:zinc ion binding"/>
    <property type="evidence" value="ECO:0007669"/>
    <property type="project" value="UniProtKB-KW"/>
</dbReference>
<keyword evidence="4 7" id="KW-0863">Zinc-finger</keyword>
<feature type="domain" description="C2H2-type" evidence="8">
    <location>
        <begin position="27"/>
        <end position="54"/>
    </location>
</feature>
<organism evidence="9 10">
    <name type="scientific">Atlantisia rogersi</name>
    <name type="common">Inaccessible Island rail</name>
    <dbReference type="NCBI Taxonomy" id="2478892"/>
    <lineage>
        <taxon>Eukaryota</taxon>
        <taxon>Metazoa</taxon>
        <taxon>Chordata</taxon>
        <taxon>Craniata</taxon>
        <taxon>Vertebrata</taxon>
        <taxon>Euteleostomi</taxon>
        <taxon>Archelosauria</taxon>
        <taxon>Archosauria</taxon>
        <taxon>Dinosauria</taxon>
        <taxon>Saurischia</taxon>
        <taxon>Theropoda</taxon>
        <taxon>Coelurosauria</taxon>
        <taxon>Aves</taxon>
        <taxon>Neognathae</taxon>
        <taxon>Neoaves</taxon>
        <taxon>Gruiformes</taxon>
        <taxon>Rallidae</taxon>
        <taxon>Atlantisia</taxon>
    </lineage>
</organism>
<protein>
    <submittedName>
        <fullName evidence="9">ZN180 protein</fullName>
    </submittedName>
</protein>
<accession>A0A7L3WXM8</accession>
<evidence type="ECO:0000256" key="1">
    <source>
        <dbReference type="ARBA" id="ARBA00004123"/>
    </source>
</evidence>
<dbReference type="SUPFAM" id="SSF57667">
    <property type="entry name" value="beta-beta-alpha zinc fingers"/>
    <property type="match status" value="1"/>
</dbReference>
<evidence type="ECO:0000256" key="3">
    <source>
        <dbReference type="ARBA" id="ARBA00022737"/>
    </source>
</evidence>
<evidence type="ECO:0000256" key="7">
    <source>
        <dbReference type="PROSITE-ProRule" id="PRU00042"/>
    </source>
</evidence>
<comment type="subcellular location">
    <subcellularLocation>
        <location evidence="1">Nucleus</location>
    </subcellularLocation>
</comment>
<dbReference type="InterPro" id="IPR013087">
    <property type="entry name" value="Znf_C2H2_type"/>
</dbReference>
<evidence type="ECO:0000256" key="5">
    <source>
        <dbReference type="ARBA" id="ARBA00022833"/>
    </source>
</evidence>
<proteinExistence type="predicted"/>
<keyword evidence="5" id="KW-0862">Zinc</keyword>
<evidence type="ECO:0000256" key="6">
    <source>
        <dbReference type="ARBA" id="ARBA00023242"/>
    </source>
</evidence>
<evidence type="ECO:0000256" key="2">
    <source>
        <dbReference type="ARBA" id="ARBA00022723"/>
    </source>
</evidence>
<dbReference type="PANTHER" id="PTHR23226">
    <property type="entry name" value="ZINC FINGER AND SCAN DOMAIN-CONTAINING"/>
    <property type="match status" value="1"/>
</dbReference>
<dbReference type="AlphaFoldDB" id="A0A7L3WXM8"/>
<dbReference type="PANTHER" id="PTHR23226:SF416">
    <property type="entry name" value="FI01424P"/>
    <property type="match status" value="1"/>
</dbReference>
<evidence type="ECO:0000313" key="10">
    <source>
        <dbReference type="Proteomes" id="UP000518911"/>
    </source>
</evidence>
<keyword evidence="10" id="KW-1185">Reference proteome</keyword>
<dbReference type="InterPro" id="IPR036236">
    <property type="entry name" value="Znf_C2H2_sf"/>
</dbReference>
<keyword evidence="6" id="KW-0539">Nucleus</keyword>
<name>A0A7L3WXM8_9GRUI</name>